<reference evidence="2 3" key="1">
    <citation type="submission" date="2016-08" db="EMBL/GenBank/DDBJ databases">
        <authorList>
            <consortium name="Pathogen Informatics"/>
        </authorList>
    </citation>
    <scope>NUCLEOTIDE SEQUENCE [LARGE SCALE GENOMIC DNA]</scope>
    <source>
        <strain evidence="2 3">DK</strain>
    </source>
</reference>
<evidence type="ECO:0000313" key="3">
    <source>
        <dbReference type="Proteomes" id="UP000195879"/>
    </source>
</evidence>
<dbReference type="EMBL" id="FMIO01000120">
    <property type="protein sequence ID" value="SCL85720.1"/>
    <property type="molecule type" value="Genomic_DNA"/>
</dbReference>
<gene>
    <name evidence="2" type="ORF">PCHDK_000502400</name>
</gene>
<sequence length="168" mass="20177">MRVNILNLVFFSIICFFGYGKNELYFINERNIYLERNIINFRNNRILADADIQFDLNNFYQSTLSLAYQFNGYKDDDKEITNLRNIIDSHLEKYKENNALPNLNKVDKKTRRLIHELQKNLNEAKKEFDNKRNSELAIQLIHDKKIIKKYKKISVSKHENLKQLETED</sequence>
<feature type="coiled-coil region" evidence="1">
    <location>
        <begin position="107"/>
        <end position="134"/>
    </location>
</feature>
<dbReference type="InterPro" id="IPR006484">
    <property type="entry name" value="PYST_B"/>
</dbReference>
<dbReference type="NCBIfam" id="TIGR01597">
    <property type="entry name" value="PYST-B"/>
    <property type="match status" value="1"/>
</dbReference>
<keyword evidence="1" id="KW-0175">Coiled coil</keyword>
<proteinExistence type="predicted"/>
<name>A0A1D3L872_PLACE</name>
<evidence type="ECO:0008006" key="4">
    <source>
        <dbReference type="Google" id="ProtNLM"/>
    </source>
</evidence>
<evidence type="ECO:0000313" key="2">
    <source>
        <dbReference type="EMBL" id="SCL85720.1"/>
    </source>
</evidence>
<evidence type="ECO:0000256" key="1">
    <source>
        <dbReference type="SAM" id="Coils"/>
    </source>
</evidence>
<accession>A0A1D3L872</accession>
<feature type="non-terminal residue" evidence="2">
    <location>
        <position position="168"/>
    </location>
</feature>
<dbReference type="AlphaFoldDB" id="A0A1D3L872"/>
<dbReference type="Pfam" id="PF09592">
    <property type="entry name" value="DUF2031"/>
    <property type="match status" value="1"/>
</dbReference>
<protein>
    <recommendedName>
        <fullName evidence="4">Fam-b protein</fullName>
    </recommendedName>
</protein>
<organism evidence="2 3">
    <name type="scientific">Plasmodium chabaudi adami</name>
    <dbReference type="NCBI Taxonomy" id="5826"/>
    <lineage>
        <taxon>Eukaryota</taxon>
        <taxon>Sar</taxon>
        <taxon>Alveolata</taxon>
        <taxon>Apicomplexa</taxon>
        <taxon>Aconoidasida</taxon>
        <taxon>Haemosporida</taxon>
        <taxon>Plasmodiidae</taxon>
        <taxon>Plasmodium</taxon>
        <taxon>Plasmodium (Vinckeia)</taxon>
    </lineage>
</organism>
<dbReference type="Proteomes" id="UP000195879">
    <property type="component" value="Unassembled WGS sequence"/>
</dbReference>